<organism evidence="9 10">
    <name type="scientific">Methylobacterium adhaesivum</name>
    <dbReference type="NCBI Taxonomy" id="333297"/>
    <lineage>
        <taxon>Bacteria</taxon>
        <taxon>Pseudomonadati</taxon>
        <taxon>Pseudomonadota</taxon>
        <taxon>Alphaproteobacteria</taxon>
        <taxon>Hyphomicrobiales</taxon>
        <taxon>Methylobacteriaceae</taxon>
        <taxon>Methylobacterium</taxon>
    </lineage>
</organism>
<dbReference type="RefSeq" id="WP_238222323.1">
    <property type="nucleotide sequence ID" value="NZ_BPQD01000003.1"/>
</dbReference>
<comment type="similarity">
    <text evidence="7">Belongs to the glycosyltransferase 87 family.</text>
</comment>
<proteinExistence type="inferred from homology"/>
<reference evidence="10" key="1">
    <citation type="journal article" date="2019" name="Int. J. Syst. Evol. Microbiol.">
        <title>The Global Catalogue of Microorganisms (GCM) 10K type strain sequencing project: providing services to taxonomists for standard genome sequencing and annotation.</title>
        <authorList>
            <consortium name="The Broad Institute Genomics Platform"/>
            <consortium name="The Broad Institute Genome Sequencing Center for Infectious Disease"/>
            <person name="Wu L."/>
            <person name="Ma J."/>
        </authorList>
    </citation>
    <scope>NUCLEOTIDE SEQUENCE [LARGE SCALE GENOMIC DNA]</scope>
    <source>
        <strain evidence="10">CECT 7069</strain>
    </source>
</reference>
<feature type="transmembrane region" description="Helical" evidence="8">
    <location>
        <begin position="389"/>
        <end position="410"/>
    </location>
</feature>
<keyword evidence="2" id="KW-1003">Cell membrane</keyword>
<feature type="transmembrane region" description="Helical" evidence="8">
    <location>
        <begin position="334"/>
        <end position="350"/>
    </location>
</feature>
<evidence type="ECO:0000256" key="5">
    <source>
        <dbReference type="ARBA" id="ARBA00022989"/>
    </source>
</evidence>
<feature type="transmembrane region" description="Helical" evidence="8">
    <location>
        <begin position="151"/>
        <end position="170"/>
    </location>
</feature>
<evidence type="ECO:0000313" key="10">
    <source>
        <dbReference type="Proteomes" id="UP001224644"/>
    </source>
</evidence>
<feature type="transmembrane region" description="Helical" evidence="8">
    <location>
        <begin position="28"/>
        <end position="46"/>
    </location>
</feature>
<evidence type="ECO:0000256" key="3">
    <source>
        <dbReference type="ARBA" id="ARBA00022679"/>
    </source>
</evidence>
<comment type="subcellular location">
    <subcellularLocation>
        <location evidence="1">Cell membrane</location>
        <topology evidence="1">Multi-pass membrane protein</topology>
    </subcellularLocation>
</comment>
<feature type="transmembrane region" description="Helical" evidence="8">
    <location>
        <begin position="190"/>
        <end position="209"/>
    </location>
</feature>
<sequence length="427" mass="45092">MMRTALAGGSKNPAATVYRRSETSPSPLLAWTIFVLLVLLLASKAIGLAGTASGQGAATLIDFDAFRLAGQLVWRGEIDRAYHFATLLAFQRSIGEPGSFLPWTYPPVFNLVVAPFALLPRGLAYALFTGATLAAYLMVLRRLAQPHLGMLLALLFPALAVTIVCGQNGFLTGSLIGAACLCLLRRDPRAGLPLGLMAIKPHLAIGFALQAAMTRDWRTALIAAGVAAVFAGLATLVLGPSVWAAFRDGVAEAGVFLEEGLYPLYRMISAYAVVRTLGAPATVALAVQAGVALAALGLIALAIRRRMPAPQVVGLTAVASLLVSPYAYDYDLPILGVGLALLGPALLARTTARERMALFVLVWLASGWGLAMTEVLHRRYGEEGMPVGVMPLSLAGLALMGLVVLIWRVLQRRPEDPEPLLANPIVG</sequence>
<evidence type="ECO:0000256" key="4">
    <source>
        <dbReference type="ARBA" id="ARBA00022692"/>
    </source>
</evidence>
<evidence type="ECO:0000256" key="8">
    <source>
        <dbReference type="SAM" id="Phobius"/>
    </source>
</evidence>
<keyword evidence="5 8" id="KW-1133">Transmembrane helix</keyword>
<name>A0ABT8BGQ4_9HYPH</name>
<accession>A0ABT8BGQ4</accession>
<dbReference type="Proteomes" id="UP001224644">
    <property type="component" value="Unassembled WGS sequence"/>
</dbReference>
<feature type="transmembrane region" description="Helical" evidence="8">
    <location>
        <begin position="310"/>
        <end position="328"/>
    </location>
</feature>
<evidence type="ECO:0000256" key="2">
    <source>
        <dbReference type="ARBA" id="ARBA00022475"/>
    </source>
</evidence>
<keyword evidence="4 8" id="KW-0812">Transmembrane</keyword>
<keyword evidence="10" id="KW-1185">Reference proteome</keyword>
<comment type="caution">
    <text evidence="9">The sequence shown here is derived from an EMBL/GenBank/DDBJ whole genome shotgun (WGS) entry which is preliminary data.</text>
</comment>
<feature type="transmembrane region" description="Helical" evidence="8">
    <location>
        <begin position="122"/>
        <end position="139"/>
    </location>
</feature>
<evidence type="ECO:0000256" key="7">
    <source>
        <dbReference type="ARBA" id="ARBA00024033"/>
    </source>
</evidence>
<dbReference type="InterPro" id="IPR018584">
    <property type="entry name" value="GT87"/>
</dbReference>
<evidence type="ECO:0000256" key="6">
    <source>
        <dbReference type="ARBA" id="ARBA00023136"/>
    </source>
</evidence>
<gene>
    <name evidence="9" type="ORF">QWZ12_10280</name>
</gene>
<feature type="transmembrane region" description="Helical" evidence="8">
    <location>
        <begin position="357"/>
        <end position="377"/>
    </location>
</feature>
<dbReference type="EC" id="2.4.-.-" evidence="9"/>
<evidence type="ECO:0000256" key="1">
    <source>
        <dbReference type="ARBA" id="ARBA00004651"/>
    </source>
</evidence>
<dbReference type="Pfam" id="PF09594">
    <property type="entry name" value="GT87"/>
    <property type="match status" value="1"/>
</dbReference>
<keyword evidence="6 8" id="KW-0472">Membrane</keyword>
<protein>
    <submittedName>
        <fullName evidence="9">Glycosyltransferase family 87 protein</fullName>
        <ecNumber evidence="9">2.4.-.-</ecNumber>
    </submittedName>
</protein>
<dbReference type="GO" id="GO:0016757">
    <property type="term" value="F:glycosyltransferase activity"/>
    <property type="evidence" value="ECO:0007669"/>
    <property type="project" value="UniProtKB-KW"/>
</dbReference>
<feature type="transmembrane region" description="Helical" evidence="8">
    <location>
        <begin position="221"/>
        <end position="246"/>
    </location>
</feature>
<keyword evidence="9" id="KW-0328">Glycosyltransferase</keyword>
<keyword evidence="3 9" id="KW-0808">Transferase</keyword>
<evidence type="ECO:0000313" key="9">
    <source>
        <dbReference type="EMBL" id="MDN3590999.1"/>
    </source>
</evidence>
<dbReference type="EMBL" id="JAUFPX010000006">
    <property type="protein sequence ID" value="MDN3590999.1"/>
    <property type="molecule type" value="Genomic_DNA"/>
</dbReference>
<feature type="transmembrane region" description="Helical" evidence="8">
    <location>
        <begin position="283"/>
        <end position="303"/>
    </location>
</feature>